<evidence type="ECO:0000256" key="1">
    <source>
        <dbReference type="ARBA" id="ARBA00004651"/>
    </source>
</evidence>
<keyword evidence="6 7" id="KW-0472">Membrane</keyword>
<feature type="transmembrane region" description="Helical" evidence="7">
    <location>
        <begin position="111"/>
        <end position="131"/>
    </location>
</feature>
<dbReference type="SUPFAM" id="SSF161098">
    <property type="entry name" value="MetI-like"/>
    <property type="match status" value="1"/>
</dbReference>
<keyword evidence="5 7" id="KW-1133">Transmembrane helix</keyword>
<evidence type="ECO:0000313" key="9">
    <source>
        <dbReference type="EMBL" id="TET09200.1"/>
    </source>
</evidence>
<dbReference type="InterPro" id="IPR050901">
    <property type="entry name" value="BP-dep_ABC_trans_perm"/>
</dbReference>
<evidence type="ECO:0000256" key="7">
    <source>
        <dbReference type="RuleBase" id="RU363032"/>
    </source>
</evidence>
<dbReference type="InterPro" id="IPR035906">
    <property type="entry name" value="MetI-like_sf"/>
</dbReference>
<dbReference type="PANTHER" id="PTHR32243:SF18">
    <property type="entry name" value="INNER MEMBRANE ABC TRANSPORTER PERMEASE PROTEIN YCJP"/>
    <property type="match status" value="1"/>
</dbReference>
<protein>
    <submittedName>
        <fullName evidence="9">Carbohydrate ABC transporter permease</fullName>
    </submittedName>
</protein>
<organism evidence="9 10">
    <name type="scientific">Aerophobetes bacterium</name>
    <dbReference type="NCBI Taxonomy" id="2030807"/>
    <lineage>
        <taxon>Bacteria</taxon>
        <taxon>Candidatus Aerophobota</taxon>
    </lineage>
</organism>
<feature type="transmembrane region" description="Helical" evidence="7">
    <location>
        <begin position="245"/>
        <end position="266"/>
    </location>
</feature>
<feature type="transmembrane region" description="Helical" evidence="7">
    <location>
        <begin position="12"/>
        <end position="34"/>
    </location>
</feature>
<dbReference type="EMBL" id="SOKJ01000308">
    <property type="protein sequence ID" value="TET09200.1"/>
    <property type="molecule type" value="Genomic_DNA"/>
</dbReference>
<evidence type="ECO:0000256" key="2">
    <source>
        <dbReference type="ARBA" id="ARBA00022448"/>
    </source>
</evidence>
<dbReference type="InterPro" id="IPR000515">
    <property type="entry name" value="MetI-like"/>
</dbReference>
<feature type="transmembrane region" description="Helical" evidence="7">
    <location>
        <begin position="79"/>
        <end position="99"/>
    </location>
</feature>
<gene>
    <name evidence="9" type="ORF">E3J84_05395</name>
</gene>
<comment type="similarity">
    <text evidence="7">Belongs to the binding-protein-dependent transport system permease family.</text>
</comment>
<evidence type="ECO:0000259" key="8">
    <source>
        <dbReference type="PROSITE" id="PS50928"/>
    </source>
</evidence>
<comment type="subcellular location">
    <subcellularLocation>
        <location evidence="1 7">Cell membrane</location>
        <topology evidence="1 7">Multi-pass membrane protein</topology>
    </subcellularLocation>
</comment>
<dbReference type="PANTHER" id="PTHR32243">
    <property type="entry name" value="MALTOSE TRANSPORT SYSTEM PERMEASE-RELATED"/>
    <property type="match status" value="1"/>
</dbReference>
<feature type="transmembrane region" description="Helical" evidence="7">
    <location>
        <begin position="199"/>
        <end position="225"/>
    </location>
</feature>
<proteinExistence type="inferred from homology"/>
<dbReference type="Pfam" id="PF00528">
    <property type="entry name" value="BPD_transp_1"/>
    <property type="match status" value="1"/>
</dbReference>
<evidence type="ECO:0000256" key="5">
    <source>
        <dbReference type="ARBA" id="ARBA00022989"/>
    </source>
</evidence>
<dbReference type="Gene3D" id="1.10.3720.10">
    <property type="entry name" value="MetI-like"/>
    <property type="match status" value="1"/>
</dbReference>
<reference evidence="9 10" key="1">
    <citation type="submission" date="2019-03" db="EMBL/GenBank/DDBJ databases">
        <title>Metabolic potential of uncultured bacteria and archaea associated with petroleum seepage in deep-sea sediments.</title>
        <authorList>
            <person name="Dong X."/>
            <person name="Hubert C."/>
        </authorList>
    </citation>
    <scope>NUCLEOTIDE SEQUENCE [LARGE SCALE GENOMIC DNA]</scope>
    <source>
        <strain evidence="9">E44_bin7</strain>
    </source>
</reference>
<feature type="transmembrane region" description="Helical" evidence="7">
    <location>
        <begin position="143"/>
        <end position="166"/>
    </location>
</feature>
<dbReference type="PROSITE" id="PS50928">
    <property type="entry name" value="ABC_TM1"/>
    <property type="match status" value="1"/>
</dbReference>
<dbReference type="AlphaFoldDB" id="A0A523RTU6"/>
<sequence length="280" mass="31201">MKRNKRTKKAYWGLVPKYFILILFLMVTLFPIFWMVTQSLKTISDATAIPPKLIFLPTLSNYKEVLMSPGFLSSFKDSLLVGFGGVAVALLIGTPFGYCLARFKYPGKEDVAFFVLSTRMMPPIVVIIPLLRVFSRLTIIDTHIGLIIANIMVNLALVVWLTRVFFASVPRELEEAATLDGCSHLGSFMRITLPLSAPGLVVTAILSFLFCWNEFFFALTLTSFNVRTMPVYLATTFVGYYAVDWGLLSAAGILSILPTIVLLLIIQKHLVKGLTFGALR</sequence>
<evidence type="ECO:0000256" key="3">
    <source>
        <dbReference type="ARBA" id="ARBA00022475"/>
    </source>
</evidence>
<dbReference type="GO" id="GO:0005886">
    <property type="term" value="C:plasma membrane"/>
    <property type="evidence" value="ECO:0007669"/>
    <property type="project" value="UniProtKB-SubCell"/>
</dbReference>
<keyword evidence="3" id="KW-1003">Cell membrane</keyword>
<name>A0A523RTU6_UNCAE</name>
<keyword evidence="2 7" id="KW-0813">Transport</keyword>
<accession>A0A523RTU6</accession>
<feature type="domain" description="ABC transmembrane type-1" evidence="8">
    <location>
        <begin position="75"/>
        <end position="266"/>
    </location>
</feature>
<evidence type="ECO:0000256" key="4">
    <source>
        <dbReference type="ARBA" id="ARBA00022692"/>
    </source>
</evidence>
<dbReference type="CDD" id="cd06261">
    <property type="entry name" value="TM_PBP2"/>
    <property type="match status" value="1"/>
</dbReference>
<dbReference type="Proteomes" id="UP000316360">
    <property type="component" value="Unassembled WGS sequence"/>
</dbReference>
<evidence type="ECO:0000313" key="10">
    <source>
        <dbReference type="Proteomes" id="UP000316360"/>
    </source>
</evidence>
<keyword evidence="4 7" id="KW-0812">Transmembrane</keyword>
<comment type="caution">
    <text evidence="9">The sequence shown here is derived from an EMBL/GenBank/DDBJ whole genome shotgun (WGS) entry which is preliminary data.</text>
</comment>
<evidence type="ECO:0000256" key="6">
    <source>
        <dbReference type="ARBA" id="ARBA00023136"/>
    </source>
</evidence>
<dbReference type="GO" id="GO:0055085">
    <property type="term" value="P:transmembrane transport"/>
    <property type="evidence" value="ECO:0007669"/>
    <property type="project" value="InterPro"/>
</dbReference>